<dbReference type="AlphaFoldDB" id="A0A024GWW3"/>
<dbReference type="STRING" id="861266.ARTSIC4J27_34"/>
<dbReference type="NCBIfam" id="NF038114">
    <property type="entry name" value="rightmost"/>
    <property type="match status" value="1"/>
</dbReference>
<evidence type="ECO:0000313" key="2">
    <source>
        <dbReference type="Proteomes" id="UP000035722"/>
    </source>
</evidence>
<organism evidence="1 2">
    <name type="scientific">Pseudarthrobacter siccitolerans</name>
    <dbReference type="NCBI Taxonomy" id="861266"/>
    <lineage>
        <taxon>Bacteria</taxon>
        <taxon>Bacillati</taxon>
        <taxon>Actinomycetota</taxon>
        <taxon>Actinomycetes</taxon>
        <taxon>Micrococcales</taxon>
        <taxon>Micrococcaceae</taxon>
        <taxon>Pseudarthrobacter</taxon>
    </lineage>
</organism>
<evidence type="ECO:0000313" key="1">
    <source>
        <dbReference type="EMBL" id="CCQ44112.1"/>
    </source>
</evidence>
<sequence length="813" mass="82224">MAGSGIAWADDIYNTVDATVDSVAEVMPLNVGGASGTTTLAVQTSNEDGKNGCNLTGRTNALTLQLSSSDPTVATVSPSTVVFETCGDAKQLTMSPIGVGSATITATQISNTTGGTFNLAPAAFTVNVVAPAPANTAPVLNISGVNAGAYYPKGAVPAAICNVTDAEDGNKLFPATLSAIAGEDAATGIGTQEAGCAYTDKGGLTASGSVPYTITDTTAPVISYTLSPTTPDGSSGWYKSAVALDWTVAEGDSHSTLKVTGCEDQIITEDQLATDFSCFAVSDGGTAATETVNLKKDATAPSVASDGATGTEGVNGWYTSDVEARFTGTDATSGLLIPTQKVTSSGEGAAVEVTSPAFTDVAGNITGAGAAVQTFKIDKTAPSVSYDSATGTSGFGGWYTSDVKAIFRGTDLISGPLSATQTAISSGEGAAVTVQSPAFADNAGNITAAGVVSQSFMIDKTAPAVKYTEVAAGTPGKNDWYVSDVEARFTATDATSGLLTSSRTVSSNGEEAADVKVSSPVFVDNAGNITPAGAATQTFKIDKTAPEVSYGGATTDPNVHGWYNTDVEVTFEATDPVSGPLEATKKVTASTEGDSVTVQSPEFEDLAGNVRAAGRAWTTLKIDKTAPSVSFTSDLGDSYFGSAPSVPGCNASDGGGSGLDGTCTVSAYEPGVGKHVLTATAIDLAGNRTTVTQSYEVKAWTLTGFSQPIDMNGVFNTVKGGSTVPAKFEVFAGSTELTDPSLMKFSAAKIQCTPGGSEDVIETVATGSTSLRYDAIAGQFVYNWKTPTGAGTCYKLTMTAKDGSSISANFKLK</sequence>
<keyword evidence="2" id="KW-1185">Reference proteome</keyword>
<comment type="caution">
    <text evidence="1">The sequence shown here is derived from an EMBL/GenBank/DDBJ whole genome shotgun (WGS) entry which is preliminary data.</text>
</comment>
<dbReference type="RefSeq" id="WP_050053204.1">
    <property type="nucleotide sequence ID" value="NZ_CAQI01000024.1"/>
</dbReference>
<reference evidence="2" key="1">
    <citation type="journal article" date="2014" name="Genome Announc.">
        <title>Genome Sequence of Arthrobacter siccitolerans 4J27, a Xeroprotectant-Producing Desiccation-Tolerant Microorganism.</title>
        <authorList>
            <person name="Manzanera M."/>
            <person name="Santa-Cruz-Calvo L."/>
            <person name="Vilchez J.I."/>
            <person name="Garcia-Fontana C."/>
            <person name="Silva-Castro G.A."/>
            <person name="Calvo C."/>
            <person name="Gonzalez-Lopez J."/>
        </authorList>
    </citation>
    <scope>NUCLEOTIDE SEQUENCE [LARGE SCALE GENOMIC DNA]</scope>
    <source>
        <strain evidence="2">4J27</strain>
    </source>
</reference>
<dbReference type="Proteomes" id="UP000035722">
    <property type="component" value="Unassembled WGS sequence"/>
</dbReference>
<protein>
    <submittedName>
        <fullName evidence="1">Uncharacterized protein</fullName>
    </submittedName>
</protein>
<proteinExistence type="predicted"/>
<dbReference type="EMBL" id="CAQI01000024">
    <property type="protein sequence ID" value="CCQ44112.1"/>
    <property type="molecule type" value="Genomic_DNA"/>
</dbReference>
<accession>A0A024GWW3</accession>
<dbReference type="OrthoDB" id="5718261at2"/>
<gene>
    <name evidence="1" type="ORF">ARTSIC4J27_34</name>
</gene>
<name>A0A024GWW3_9MICC</name>